<sequence>MERLLQNVENNNNLLIQIRSLKDQDSIYTLQRKGNCKFQEFLF</sequence>
<evidence type="ECO:0000313" key="1">
    <source>
        <dbReference type="EMBL" id="CAD8175421.1"/>
    </source>
</evidence>
<dbReference type="Proteomes" id="UP000689195">
    <property type="component" value="Unassembled WGS sequence"/>
</dbReference>
<accession>A0A8S1VFN6</accession>
<organism evidence="1 2">
    <name type="scientific">Paramecium pentaurelia</name>
    <dbReference type="NCBI Taxonomy" id="43138"/>
    <lineage>
        <taxon>Eukaryota</taxon>
        <taxon>Sar</taxon>
        <taxon>Alveolata</taxon>
        <taxon>Ciliophora</taxon>
        <taxon>Intramacronucleata</taxon>
        <taxon>Oligohymenophorea</taxon>
        <taxon>Peniculida</taxon>
        <taxon>Parameciidae</taxon>
        <taxon>Paramecium</taxon>
    </lineage>
</organism>
<name>A0A8S1VFN6_9CILI</name>
<dbReference type="EMBL" id="CAJJDO010000063">
    <property type="protein sequence ID" value="CAD8175421.1"/>
    <property type="molecule type" value="Genomic_DNA"/>
</dbReference>
<reference evidence="1" key="1">
    <citation type="submission" date="2021-01" db="EMBL/GenBank/DDBJ databases">
        <authorList>
            <consortium name="Genoscope - CEA"/>
            <person name="William W."/>
        </authorList>
    </citation>
    <scope>NUCLEOTIDE SEQUENCE</scope>
</reference>
<evidence type="ECO:0000313" key="2">
    <source>
        <dbReference type="Proteomes" id="UP000689195"/>
    </source>
</evidence>
<dbReference type="AlphaFoldDB" id="A0A8S1VFN6"/>
<comment type="caution">
    <text evidence="1">The sequence shown here is derived from an EMBL/GenBank/DDBJ whole genome shotgun (WGS) entry which is preliminary data.</text>
</comment>
<gene>
    <name evidence="1" type="ORF">PPENT_87.1.T0630047</name>
</gene>
<proteinExistence type="predicted"/>
<protein>
    <submittedName>
        <fullName evidence="1">Uncharacterized protein</fullName>
    </submittedName>
</protein>
<keyword evidence="2" id="KW-1185">Reference proteome</keyword>